<evidence type="ECO:0000256" key="6">
    <source>
        <dbReference type="SAM" id="Phobius"/>
    </source>
</evidence>
<dbReference type="Proteomes" id="UP001209318">
    <property type="component" value="Unassembled WGS sequence"/>
</dbReference>
<reference evidence="8" key="1">
    <citation type="submission" date="2022-10" db="EMBL/GenBank/DDBJ databases">
        <title>Description of Fervidibacillus gen. nov. in the family Fervidibacillaceae fam. nov. with two species, Fervidibacillus albus sp. nov., and Fervidibacillus halotolerans sp. nov., isolated from tidal flat sediments.</title>
        <authorList>
            <person name="Kwon K.K."/>
            <person name="Yang S.-H."/>
        </authorList>
    </citation>
    <scope>NUCLEOTIDE SEQUENCE</scope>
    <source>
        <strain evidence="8">JCM 19140</strain>
    </source>
</reference>
<keyword evidence="3 6" id="KW-0812">Transmembrane</keyword>
<organism evidence="8 9">
    <name type="scientific">Perspicuibacillus lycopersici</name>
    <dbReference type="NCBI Taxonomy" id="1325689"/>
    <lineage>
        <taxon>Bacteria</taxon>
        <taxon>Bacillati</taxon>
        <taxon>Bacillota</taxon>
        <taxon>Bacilli</taxon>
        <taxon>Bacillales</taxon>
        <taxon>Bacillaceae</taxon>
        <taxon>Perspicuibacillus</taxon>
    </lineage>
</organism>
<evidence type="ECO:0000256" key="5">
    <source>
        <dbReference type="ARBA" id="ARBA00023136"/>
    </source>
</evidence>
<protein>
    <submittedName>
        <fullName evidence="8">Type II secretion system F family protein</fullName>
    </submittedName>
</protein>
<sequence>MAILVFFVSTICFVIIASYFTRKNAKVKKRVEKFISKDNRNVSSVDNLGNEKKKPLTWKSLIERIAKNFKASESKHRKLEEKLQTANIPLSVEEFITIKIVVMGSSFIITMFIGLSFIFALVVAFIGWQIPTLYVNQKRKKRLEASAKQLPQVLETMTNALKSGFSFMQAMNTVSKEISDPLGKEFQLTIKEINLGITMEDAFENMLNRLPNKDLEIMVTAVLVQRTTGGNLAQILDTIQDTISERIRLKDELKALTSQGRMSALVITLLPVFIGLALNLMNPEYFQPLFSHPLGYVLLGIGVTSGLLGWLFIKKIVTIEV</sequence>
<evidence type="ECO:0000313" key="8">
    <source>
        <dbReference type="EMBL" id="MCU9613527.1"/>
    </source>
</evidence>
<gene>
    <name evidence="8" type="ORF">OEV98_08145</name>
</gene>
<dbReference type="AlphaFoldDB" id="A0AAE3LN62"/>
<feature type="transmembrane region" description="Helical" evidence="6">
    <location>
        <begin position="262"/>
        <end position="281"/>
    </location>
</feature>
<name>A0AAE3LN62_9BACI</name>
<evidence type="ECO:0000313" key="9">
    <source>
        <dbReference type="Proteomes" id="UP001209318"/>
    </source>
</evidence>
<evidence type="ECO:0000256" key="2">
    <source>
        <dbReference type="ARBA" id="ARBA00022475"/>
    </source>
</evidence>
<dbReference type="PANTHER" id="PTHR35007:SF1">
    <property type="entry name" value="PILUS ASSEMBLY PROTEIN"/>
    <property type="match status" value="1"/>
</dbReference>
<comment type="subcellular location">
    <subcellularLocation>
        <location evidence="1">Cell membrane</location>
        <topology evidence="1">Multi-pass membrane protein</topology>
    </subcellularLocation>
</comment>
<proteinExistence type="predicted"/>
<dbReference type="GO" id="GO:0005886">
    <property type="term" value="C:plasma membrane"/>
    <property type="evidence" value="ECO:0007669"/>
    <property type="project" value="UniProtKB-SubCell"/>
</dbReference>
<feature type="transmembrane region" description="Helical" evidence="6">
    <location>
        <begin position="293"/>
        <end position="313"/>
    </location>
</feature>
<feature type="transmembrane region" description="Helical" evidence="6">
    <location>
        <begin position="107"/>
        <end position="134"/>
    </location>
</feature>
<evidence type="ECO:0000256" key="1">
    <source>
        <dbReference type="ARBA" id="ARBA00004651"/>
    </source>
</evidence>
<keyword evidence="5 6" id="KW-0472">Membrane</keyword>
<dbReference type="InterPro" id="IPR042094">
    <property type="entry name" value="T2SS_GspF_sf"/>
</dbReference>
<evidence type="ECO:0000256" key="3">
    <source>
        <dbReference type="ARBA" id="ARBA00022692"/>
    </source>
</evidence>
<evidence type="ECO:0000259" key="7">
    <source>
        <dbReference type="Pfam" id="PF00482"/>
    </source>
</evidence>
<dbReference type="InterPro" id="IPR018076">
    <property type="entry name" value="T2SS_GspF_dom"/>
</dbReference>
<comment type="caution">
    <text evidence="8">The sequence shown here is derived from an EMBL/GenBank/DDBJ whole genome shotgun (WGS) entry which is preliminary data.</text>
</comment>
<keyword evidence="9" id="KW-1185">Reference proteome</keyword>
<dbReference type="RefSeq" id="WP_263072766.1">
    <property type="nucleotide sequence ID" value="NZ_JAOUSF010000003.1"/>
</dbReference>
<keyword evidence="2" id="KW-1003">Cell membrane</keyword>
<evidence type="ECO:0000256" key="4">
    <source>
        <dbReference type="ARBA" id="ARBA00022989"/>
    </source>
</evidence>
<dbReference type="EMBL" id="JAOUSF010000003">
    <property type="protein sequence ID" value="MCU9613527.1"/>
    <property type="molecule type" value="Genomic_DNA"/>
</dbReference>
<feature type="domain" description="Type II secretion system protein GspF" evidence="7">
    <location>
        <begin position="154"/>
        <end position="276"/>
    </location>
</feature>
<keyword evidence="4 6" id="KW-1133">Transmembrane helix</keyword>
<dbReference type="Gene3D" id="1.20.81.30">
    <property type="entry name" value="Type II secretion system (T2SS), domain F"/>
    <property type="match status" value="1"/>
</dbReference>
<dbReference type="Pfam" id="PF00482">
    <property type="entry name" value="T2SSF"/>
    <property type="match status" value="1"/>
</dbReference>
<accession>A0AAE3LN62</accession>
<dbReference type="PANTHER" id="PTHR35007">
    <property type="entry name" value="INTEGRAL MEMBRANE PROTEIN-RELATED"/>
    <property type="match status" value="1"/>
</dbReference>